<dbReference type="EMBL" id="HE978319">
    <property type="protein sequence ID" value="CCK70779.1"/>
    <property type="molecule type" value="Genomic_DNA"/>
</dbReference>
<feature type="region of interest" description="Disordered" evidence="2">
    <location>
        <begin position="251"/>
        <end position="351"/>
    </location>
</feature>
<evidence type="ECO:0000313" key="3">
    <source>
        <dbReference type="EMBL" id="CCK70779.1"/>
    </source>
</evidence>
<evidence type="ECO:0000256" key="1">
    <source>
        <dbReference type="SAM" id="Coils"/>
    </source>
</evidence>
<dbReference type="AlphaFoldDB" id="J7S753"/>
<dbReference type="GO" id="GO:0005635">
    <property type="term" value="C:nuclear envelope"/>
    <property type="evidence" value="ECO:0007669"/>
    <property type="project" value="EnsemblFungi"/>
</dbReference>
<dbReference type="GO" id="GO:0060963">
    <property type="term" value="P:positive regulation of ribosomal protein gene transcription by RNA polymerase II"/>
    <property type="evidence" value="ECO:0007669"/>
    <property type="project" value="EnsemblFungi"/>
</dbReference>
<dbReference type="GO" id="GO:0061629">
    <property type="term" value="F:RNA polymerase II-specific DNA-binding transcription factor binding"/>
    <property type="evidence" value="ECO:0007669"/>
    <property type="project" value="EnsemblFungi"/>
</dbReference>
<dbReference type="GO" id="GO:0000122">
    <property type="term" value="P:negative regulation of transcription by RNA polymerase II"/>
    <property type="evidence" value="ECO:0007669"/>
    <property type="project" value="EnsemblFungi"/>
</dbReference>
<dbReference type="Proteomes" id="UP000006310">
    <property type="component" value="Chromosome 6"/>
</dbReference>
<dbReference type="RefSeq" id="XP_022465025.1">
    <property type="nucleotide sequence ID" value="XM_022608538.1"/>
</dbReference>
<evidence type="ECO:0000256" key="2">
    <source>
        <dbReference type="SAM" id="MobiDB-lite"/>
    </source>
</evidence>
<name>J7S753_HUIN7</name>
<dbReference type="eggNOG" id="ENOG502QU4I">
    <property type="taxonomic scope" value="Eukaryota"/>
</dbReference>
<organism evidence="3 4">
    <name type="scientific">Huiozyma naganishii (strain ATCC MYA-139 / BCRC 22969 / CBS 8797 / KCTC 17520 / NBRC 10181 / NCYC 3082 / Yp74L-3)</name>
    <name type="common">Yeast</name>
    <name type="synonym">Kazachstania naganishii</name>
    <dbReference type="NCBI Taxonomy" id="1071383"/>
    <lineage>
        <taxon>Eukaryota</taxon>
        <taxon>Fungi</taxon>
        <taxon>Dikarya</taxon>
        <taxon>Ascomycota</taxon>
        <taxon>Saccharomycotina</taxon>
        <taxon>Saccharomycetes</taxon>
        <taxon>Saccharomycetales</taxon>
        <taxon>Saccharomycetaceae</taxon>
        <taxon>Huiozyma</taxon>
    </lineage>
</organism>
<reference evidence="4" key="2">
    <citation type="submission" date="2012-08" db="EMBL/GenBank/DDBJ databases">
        <title>Genome sequence of Kazachstania naganishii.</title>
        <authorList>
            <person name="Gordon J.L."/>
            <person name="Armisen D."/>
            <person name="Proux-Wera E."/>
            <person name="OhEigeartaigh S.S."/>
            <person name="Byrne K.P."/>
            <person name="Wolfe K.H."/>
        </authorList>
    </citation>
    <scope>NUCLEOTIDE SEQUENCE [LARGE SCALE GENOMIC DNA]</scope>
    <source>
        <strain evidence="4">ATCC MYA-139 / BCRC 22969 / CBS 8797 / CCRC 22969 / KCTC 17520 / NBRC 10181 / NCYC 3082</strain>
    </source>
</reference>
<keyword evidence="1" id="KW-0175">Coiled coil</keyword>
<dbReference type="GeneID" id="34526494"/>
<feature type="compositionally biased region" description="Low complexity" evidence="2">
    <location>
        <begin position="280"/>
        <end position="293"/>
    </location>
</feature>
<dbReference type="HOGENOM" id="CLU_023702_0_0_1"/>
<keyword evidence="4" id="KW-1185">Reference proteome</keyword>
<proteinExistence type="predicted"/>
<dbReference type="OrthoDB" id="4070640at2759"/>
<sequence length="555" mass="60113">MTRAIDAVNTPSPFAVLHHETKLDVYIIRGYCLLSSETIINSGLFQNIINSPQTAQASPPTLTIDPPTNTITKNTYDDNNNTLTTTAIQQDGTINSSIDSNNTTTHNPASSLFASQSNNAATTQNGSNWNAPLFNKLSLLYTALITSGSSIGEKSTVPKSAIELYHRFAQIMRELDISCSLSPYSKYFHKLDGKLWQIKSDTELADDQLWQMVTSSIFAIYDAQMGKMINIPNGKTLQEFNGNLSGYNRGVVSSSNTPNDNSSVLTNQTPSATGIDSKLNNPASNTPNSSVPSVAPPVTTPAPTSKKPKKKYTRKKPTATGSNKSGGVRKGTTKNAKAAKESNVPKQGDQLKTSISFPELLNEKLQNLPVDEDGTTVAYDSGNLDMNKAMSGYYGHAPSPTSGTAIDSGIHSNIGFNMMPSSGYMGMGSAPDQALWKRRSLGSIDINTLEDEAVEEILRMTNEQNNQTQARISQAATAAAAAAVASTTASTILGAQQILRSQVQESCEMLVKEKDRRISQLEQELELESRETSWLRKLLIEDMGCIKSMMTDIKR</sequence>
<dbReference type="GO" id="GO:0060196">
    <property type="term" value="P:positive regulation of antisense RNA transcription"/>
    <property type="evidence" value="ECO:0007669"/>
    <property type="project" value="EnsemblFungi"/>
</dbReference>
<gene>
    <name evidence="3" type="primary">KNAG0F01110</name>
    <name evidence="3" type="ordered locus">KNAG_0F01110</name>
</gene>
<dbReference type="GO" id="GO:0003712">
    <property type="term" value="F:transcription coregulator activity"/>
    <property type="evidence" value="ECO:0007669"/>
    <property type="project" value="EnsemblFungi"/>
</dbReference>
<feature type="compositionally biased region" description="Polar residues" evidence="2">
    <location>
        <begin position="251"/>
        <end position="274"/>
    </location>
</feature>
<protein>
    <submittedName>
        <fullName evidence="3">Uncharacterized protein</fullName>
    </submittedName>
</protein>
<accession>J7S753</accession>
<feature type="region of interest" description="Disordered" evidence="2">
    <location>
        <begin position="93"/>
        <end position="112"/>
    </location>
</feature>
<dbReference type="KEGG" id="kng:KNAG_0F01110"/>
<dbReference type="GO" id="GO:0006110">
    <property type="term" value="P:regulation of glycolytic process"/>
    <property type="evidence" value="ECO:0007669"/>
    <property type="project" value="EnsemblFungi"/>
</dbReference>
<feature type="compositionally biased region" description="Basic residues" evidence="2">
    <location>
        <begin position="306"/>
        <end position="317"/>
    </location>
</feature>
<evidence type="ECO:0000313" key="4">
    <source>
        <dbReference type="Proteomes" id="UP000006310"/>
    </source>
</evidence>
<feature type="coiled-coil region" evidence="1">
    <location>
        <begin position="504"/>
        <end position="531"/>
    </location>
</feature>
<reference evidence="3 4" key="1">
    <citation type="journal article" date="2011" name="Proc. Natl. Acad. Sci. U.S.A.">
        <title>Evolutionary erosion of yeast sex chromosomes by mating-type switching accidents.</title>
        <authorList>
            <person name="Gordon J.L."/>
            <person name="Armisen D."/>
            <person name="Proux-Wera E."/>
            <person name="Oheigeartaigh S.S."/>
            <person name="Byrne K.P."/>
            <person name="Wolfe K.H."/>
        </authorList>
    </citation>
    <scope>NUCLEOTIDE SEQUENCE [LARGE SCALE GENOMIC DNA]</scope>
    <source>
        <strain evidence="4">ATCC MYA-139 / BCRC 22969 / CBS 8797 / CCRC 22969 / KCTC 17520 / NBRC 10181 / NCYC 3082</strain>
    </source>
</reference>